<dbReference type="Gene3D" id="2.70.150.10">
    <property type="entry name" value="Calcium-transporting ATPase, cytoplasmic transduction domain A"/>
    <property type="match status" value="1"/>
</dbReference>
<evidence type="ECO:0000259" key="3">
    <source>
        <dbReference type="Pfam" id="PF16209"/>
    </source>
</evidence>
<dbReference type="InterPro" id="IPR023298">
    <property type="entry name" value="ATPase_P-typ_TM_dom_sf"/>
</dbReference>
<dbReference type="GO" id="GO:0045332">
    <property type="term" value="P:phospholipid translocation"/>
    <property type="evidence" value="ECO:0007669"/>
    <property type="project" value="TreeGrafter"/>
</dbReference>
<dbReference type="GO" id="GO:0140326">
    <property type="term" value="F:ATPase-coupled intramembrane lipid transporter activity"/>
    <property type="evidence" value="ECO:0007669"/>
    <property type="project" value="TreeGrafter"/>
</dbReference>
<dbReference type="Proteomes" id="UP001292094">
    <property type="component" value="Unassembled WGS sequence"/>
</dbReference>
<dbReference type="Pfam" id="PF00122">
    <property type="entry name" value="E1-E2_ATPase"/>
    <property type="match status" value="1"/>
</dbReference>
<protein>
    <recommendedName>
        <fullName evidence="6">P-type phospholipid transporter</fullName>
    </recommendedName>
</protein>
<dbReference type="InterPro" id="IPR032631">
    <property type="entry name" value="P-type_ATPase_N"/>
</dbReference>
<feature type="region of interest" description="Disordered" evidence="1">
    <location>
        <begin position="1"/>
        <end position="60"/>
    </location>
</feature>
<organism evidence="4 5">
    <name type="scientific">Petrolisthes manimaculis</name>
    <dbReference type="NCBI Taxonomy" id="1843537"/>
    <lineage>
        <taxon>Eukaryota</taxon>
        <taxon>Metazoa</taxon>
        <taxon>Ecdysozoa</taxon>
        <taxon>Arthropoda</taxon>
        <taxon>Crustacea</taxon>
        <taxon>Multicrustacea</taxon>
        <taxon>Malacostraca</taxon>
        <taxon>Eumalacostraca</taxon>
        <taxon>Eucarida</taxon>
        <taxon>Decapoda</taxon>
        <taxon>Pleocyemata</taxon>
        <taxon>Anomura</taxon>
        <taxon>Galatheoidea</taxon>
        <taxon>Porcellanidae</taxon>
        <taxon>Petrolisthes</taxon>
    </lineage>
</organism>
<evidence type="ECO:0000256" key="1">
    <source>
        <dbReference type="SAM" id="MobiDB-lite"/>
    </source>
</evidence>
<dbReference type="GO" id="GO:0005886">
    <property type="term" value="C:plasma membrane"/>
    <property type="evidence" value="ECO:0007669"/>
    <property type="project" value="TreeGrafter"/>
</dbReference>
<evidence type="ECO:0000259" key="2">
    <source>
        <dbReference type="Pfam" id="PF00122"/>
    </source>
</evidence>
<dbReference type="Pfam" id="PF16209">
    <property type="entry name" value="PhoLip_ATPase_N"/>
    <property type="match status" value="1"/>
</dbReference>
<reference evidence="4" key="1">
    <citation type="submission" date="2023-11" db="EMBL/GenBank/DDBJ databases">
        <title>Genome assemblies of two species of porcelain crab, Petrolisthes cinctipes and Petrolisthes manimaculis (Anomura: Porcellanidae).</title>
        <authorList>
            <person name="Angst P."/>
        </authorList>
    </citation>
    <scope>NUCLEOTIDE SEQUENCE</scope>
    <source>
        <strain evidence="4">PB745_02</strain>
        <tissue evidence="4">Gill</tissue>
    </source>
</reference>
<dbReference type="PANTHER" id="PTHR24092">
    <property type="entry name" value="PROBABLE PHOSPHOLIPID-TRANSPORTING ATPASE"/>
    <property type="match status" value="1"/>
</dbReference>
<dbReference type="GO" id="GO:0055037">
    <property type="term" value="C:recycling endosome"/>
    <property type="evidence" value="ECO:0007669"/>
    <property type="project" value="TreeGrafter"/>
</dbReference>
<sequence>MKKGSSPRAMVRRLRKKNIDEDENNRGTRTVWGNRVPPPPTPPTDTTTHTPSTPSLPSYPDNSITTAKYTILTFLPKNLFEQFRRLANFYFLCLAIIHSTIDSPVSPLTSILPLLFVITVTAVKQGYEDWLRHKEDNKVNNSPTRVIREGKVMEVYRRHVCVGEVVKVKEGEEFPCDLLLLTSDDPEAKCDVTTANLDGETNLKVGACLNRQQGYSEIRMEDSQEFYTSDSPILTAPEAPVVASHLISKTLTAYTGGGGHYLSATKRANVVSPEAVLALLCGYCGISTVGERVPDCQSDAGSYLMSVSRDARLHIV</sequence>
<proteinExistence type="predicted"/>
<feature type="domain" description="P-type ATPase N-terminal" evidence="3">
    <location>
        <begin position="56"/>
        <end position="111"/>
    </location>
</feature>
<keyword evidence="5" id="KW-1185">Reference proteome</keyword>
<dbReference type="AlphaFoldDB" id="A0AAE1P3X8"/>
<dbReference type="InterPro" id="IPR008250">
    <property type="entry name" value="ATPase_P-typ_transduc_dom_A_sf"/>
</dbReference>
<dbReference type="EMBL" id="JAWZYT010002942">
    <property type="protein sequence ID" value="KAK4301013.1"/>
    <property type="molecule type" value="Genomic_DNA"/>
</dbReference>
<evidence type="ECO:0008006" key="6">
    <source>
        <dbReference type="Google" id="ProtNLM"/>
    </source>
</evidence>
<dbReference type="GO" id="GO:0016887">
    <property type="term" value="F:ATP hydrolysis activity"/>
    <property type="evidence" value="ECO:0007669"/>
    <property type="project" value="InterPro"/>
</dbReference>
<feature type="compositionally biased region" description="Basic residues" evidence="1">
    <location>
        <begin position="1"/>
        <end position="16"/>
    </location>
</feature>
<comment type="caution">
    <text evidence="4">The sequence shown here is derived from an EMBL/GenBank/DDBJ whole genome shotgun (WGS) entry which is preliminary data.</text>
</comment>
<dbReference type="InterPro" id="IPR059000">
    <property type="entry name" value="ATPase_P-type_domA"/>
</dbReference>
<name>A0AAE1P3X8_9EUCA</name>
<dbReference type="InterPro" id="IPR001757">
    <property type="entry name" value="P_typ_ATPase"/>
</dbReference>
<dbReference type="SUPFAM" id="SSF81665">
    <property type="entry name" value="Calcium ATPase, transmembrane domain M"/>
    <property type="match status" value="1"/>
</dbReference>
<dbReference type="GO" id="GO:0005783">
    <property type="term" value="C:endoplasmic reticulum"/>
    <property type="evidence" value="ECO:0007669"/>
    <property type="project" value="TreeGrafter"/>
</dbReference>
<evidence type="ECO:0000313" key="4">
    <source>
        <dbReference type="EMBL" id="KAK4301013.1"/>
    </source>
</evidence>
<dbReference type="PANTHER" id="PTHR24092:SF175">
    <property type="entry name" value="PHOSPHOLIPID-TRANSPORTING ATPASE"/>
    <property type="match status" value="1"/>
</dbReference>
<gene>
    <name evidence="4" type="ORF">Pmani_026815</name>
</gene>
<evidence type="ECO:0000313" key="5">
    <source>
        <dbReference type="Proteomes" id="UP001292094"/>
    </source>
</evidence>
<feature type="domain" description="P-type ATPase A" evidence="2">
    <location>
        <begin position="141"/>
        <end position="201"/>
    </location>
</feature>
<dbReference type="NCBIfam" id="TIGR01494">
    <property type="entry name" value="ATPase_P-type"/>
    <property type="match status" value="1"/>
</dbReference>
<dbReference type="GO" id="GO:0005524">
    <property type="term" value="F:ATP binding"/>
    <property type="evidence" value="ECO:0007669"/>
    <property type="project" value="InterPro"/>
</dbReference>
<feature type="compositionally biased region" description="Low complexity" evidence="1">
    <location>
        <begin position="44"/>
        <end position="60"/>
    </location>
</feature>
<dbReference type="SUPFAM" id="SSF81653">
    <property type="entry name" value="Calcium ATPase, transduction domain A"/>
    <property type="match status" value="1"/>
</dbReference>
<accession>A0AAE1P3X8</accession>